<gene>
    <name evidence="15" type="ORF">JYU29_11605</name>
</gene>
<feature type="transmembrane region" description="Helical" evidence="13">
    <location>
        <begin position="79"/>
        <end position="98"/>
    </location>
</feature>
<dbReference type="Proteomes" id="UP001297272">
    <property type="component" value="Unassembled WGS sequence"/>
</dbReference>
<comment type="similarity">
    <text evidence="13">Belongs to the NiCoT transporter (TC 2.A.52) family.</text>
</comment>
<comment type="function">
    <text evidence="1">Efflux system for nickel and cobalt.</text>
</comment>
<evidence type="ECO:0000256" key="11">
    <source>
        <dbReference type="ARBA" id="ARBA00023136"/>
    </source>
</evidence>
<dbReference type="Pfam" id="PF03824">
    <property type="entry name" value="NicO"/>
    <property type="match status" value="1"/>
</dbReference>
<dbReference type="InterPro" id="IPR051224">
    <property type="entry name" value="NiCoT_RcnA"/>
</dbReference>
<keyword evidence="5" id="KW-1003">Cell membrane</keyword>
<feature type="chain" id="PRO_5045128774" description="Nickel/cobalt efflux system" evidence="14">
    <location>
        <begin position="29"/>
        <end position="363"/>
    </location>
</feature>
<feature type="transmembrane region" description="Helical" evidence="13">
    <location>
        <begin position="341"/>
        <end position="361"/>
    </location>
</feature>
<keyword evidence="12" id="KW-0170">Cobalt</keyword>
<evidence type="ECO:0000256" key="1">
    <source>
        <dbReference type="ARBA" id="ARBA00002510"/>
    </source>
</evidence>
<evidence type="ECO:0000313" key="15">
    <source>
        <dbReference type="EMBL" id="MBS9721334.1"/>
    </source>
</evidence>
<evidence type="ECO:0000256" key="2">
    <source>
        <dbReference type="ARBA" id="ARBA00004651"/>
    </source>
</evidence>
<name>A0ABS5RYN5_9HYPH</name>
<protein>
    <recommendedName>
        <fullName evidence="13">Nickel/cobalt efflux system</fullName>
    </recommendedName>
</protein>
<dbReference type="RefSeq" id="WP_213984941.1">
    <property type="nucleotide sequence ID" value="NZ_JAFMNX010000002.1"/>
</dbReference>
<keyword evidence="4 13" id="KW-0813">Transport</keyword>
<dbReference type="PANTHER" id="PTHR40659">
    <property type="entry name" value="NICKEL/COBALT EFFLUX SYSTEM RCNA"/>
    <property type="match status" value="1"/>
</dbReference>
<proteinExistence type="inferred from homology"/>
<dbReference type="PANTHER" id="PTHR40659:SF1">
    <property type="entry name" value="NICKEL_COBALT EFFLUX SYSTEM RCNA"/>
    <property type="match status" value="1"/>
</dbReference>
<evidence type="ECO:0000256" key="13">
    <source>
        <dbReference type="RuleBase" id="RU362101"/>
    </source>
</evidence>
<feature type="transmembrane region" description="Helical" evidence="13">
    <location>
        <begin position="291"/>
        <end position="320"/>
    </location>
</feature>
<keyword evidence="9" id="KW-0406">Ion transport</keyword>
<keyword evidence="7 13" id="KW-0812">Transmembrane</keyword>
<evidence type="ECO:0000256" key="14">
    <source>
        <dbReference type="SAM" id="SignalP"/>
    </source>
</evidence>
<keyword evidence="8 13" id="KW-1133">Transmembrane helix</keyword>
<keyword evidence="6" id="KW-0533">Nickel</keyword>
<evidence type="ECO:0000256" key="8">
    <source>
        <dbReference type="ARBA" id="ARBA00022989"/>
    </source>
</evidence>
<evidence type="ECO:0000256" key="4">
    <source>
        <dbReference type="ARBA" id="ARBA00022448"/>
    </source>
</evidence>
<evidence type="ECO:0000256" key="7">
    <source>
        <dbReference type="ARBA" id="ARBA00022692"/>
    </source>
</evidence>
<evidence type="ECO:0000256" key="3">
    <source>
        <dbReference type="ARBA" id="ARBA00022426"/>
    </source>
</evidence>
<evidence type="ECO:0000256" key="6">
    <source>
        <dbReference type="ARBA" id="ARBA00022596"/>
    </source>
</evidence>
<keyword evidence="11 13" id="KW-0472">Membrane</keyword>
<feature type="transmembrane region" description="Helical" evidence="13">
    <location>
        <begin position="119"/>
        <end position="144"/>
    </location>
</feature>
<evidence type="ECO:0000313" key="16">
    <source>
        <dbReference type="Proteomes" id="UP001297272"/>
    </source>
</evidence>
<organism evidence="15 16">
    <name type="scientific">Tianweitania aestuarii</name>
    <dbReference type="NCBI Taxonomy" id="2814886"/>
    <lineage>
        <taxon>Bacteria</taxon>
        <taxon>Pseudomonadati</taxon>
        <taxon>Pseudomonadota</taxon>
        <taxon>Alphaproteobacteria</taxon>
        <taxon>Hyphomicrobiales</taxon>
        <taxon>Phyllobacteriaceae</taxon>
        <taxon>Tianweitania</taxon>
    </lineage>
</organism>
<reference evidence="15 16" key="1">
    <citation type="submission" date="2021-03" db="EMBL/GenBank/DDBJ databases">
        <title>Tianweitania aestuarii sp. nov., isolated from a tidal flat.</title>
        <authorList>
            <person name="Park S."/>
            <person name="Yoon J.-H."/>
        </authorList>
    </citation>
    <scope>NUCLEOTIDE SEQUENCE [LARGE SCALE GENOMIC DNA]</scope>
    <source>
        <strain evidence="15 16">BSSL-BM11</strain>
    </source>
</reference>
<feature type="signal peptide" evidence="14">
    <location>
        <begin position="1"/>
        <end position="28"/>
    </location>
</feature>
<keyword evidence="10" id="KW-0921">Nickel transport</keyword>
<keyword evidence="14" id="KW-0732">Signal</keyword>
<evidence type="ECO:0000256" key="9">
    <source>
        <dbReference type="ARBA" id="ARBA00023065"/>
    </source>
</evidence>
<feature type="transmembrane region" description="Helical" evidence="13">
    <location>
        <begin position="156"/>
        <end position="175"/>
    </location>
</feature>
<evidence type="ECO:0000256" key="12">
    <source>
        <dbReference type="ARBA" id="ARBA00023285"/>
    </source>
</evidence>
<feature type="transmembrane region" description="Helical" evidence="13">
    <location>
        <begin position="263"/>
        <end position="285"/>
    </location>
</feature>
<keyword evidence="16" id="KW-1185">Reference proteome</keyword>
<sequence>MKKNAARAMFALIAVAFVMTHFLGHAHAQSSLGIGTAEPSMAPTGFFGGFFQWVNAYQQSFYRAMTVALKGMRDDGSQLWLLIGLSFAYGIFHAAGPGHGKVVISSYMLANNVALRRGIVLSVISSLLQGLSAVIVIGTVFLFLRGTSISMTKATWFLEVLSFAMVAAYGAWLLARKLRKFMPALMPRPAMATSSGAPIHDLFDAQPACETPSVMNRSAAATTGSRFSASEATAERMEICDDCGQMHAVDPSRLQGERFDLRAAWAAIVAVGLRPCSGALIVLTFSLLNGLWFGGIVSVFAMALGTAITVSLLATLAVMAKNVALSVSGQGSFGAAVHTTIEIAGAAALLLIGLALLGASLSA</sequence>
<dbReference type="InterPro" id="IPR011541">
    <property type="entry name" value="Ni/Co_transpt_high_affinity"/>
</dbReference>
<keyword evidence="3" id="KW-0171">Cobalt transport</keyword>
<evidence type="ECO:0000256" key="10">
    <source>
        <dbReference type="ARBA" id="ARBA00023112"/>
    </source>
</evidence>
<evidence type="ECO:0000256" key="5">
    <source>
        <dbReference type="ARBA" id="ARBA00022475"/>
    </source>
</evidence>
<dbReference type="EMBL" id="JAFMNX010000002">
    <property type="protein sequence ID" value="MBS9721334.1"/>
    <property type="molecule type" value="Genomic_DNA"/>
</dbReference>
<comment type="subcellular location">
    <subcellularLocation>
        <location evidence="2 13">Cell membrane</location>
        <topology evidence="2 13">Multi-pass membrane protein</topology>
    </subcellularLocation>
</comment>
<accession>A0ABS5RYN5</accession>
<comment type="caution">
    <text evidence="15">The sequence shown here is derived from an EMBL/GenBank/DDBJ whole genome shotgun (WGS) entry which is preliminary data.</text>
</comment>